<dbReference type="OrthoDB" id="9767366at2"/>
<dbReference type="InterPro" id="IPR033932">
    <property type="entry name" value="YtcJ-like"/>
</dbReference>
<reference evidence="2 3" key="1">
    <citation type="submission" date="2019-06" db="EMBL/GenBank/DDBJ databases">
        <title>Psychrobacillus vulpis sp. nov., a new species isolated from feces of a red fox that inhabits in The Tablas de Daimiel Natural Park, Albacete, Spain.</title>
        <authorList>
            <person name="Rodriguez M."/>
            <person name="Reina J.C."/>
            <person name="Bejar V."/>
            <person name="Llamas I."/>
        </authorList>
    </citation>
    <scope>NUCLEOTIDE SEQUENCE [LARGE SCALE GENOMIC DNA]</scope>
    <source>
        <strain evidence="2 3">Z8</strain>
    </source>
</reference>
<dbReference type="SUPFAM" id="SSF51556">
    <property type="entry name" value="Metallo-dependent hydrolases"/>
    <property type="match status" value="1"/>
</dbReference>
<sequence length="536" mass="59527">MNTTKKMFKNGKIFTSNRDQKYADAMIIDNGIVEWIGQADEIHDFNGEVIDLNNRRVLPGIIDAHMHPLMLANATKQIACTPPVVYSIKDMIEELSKKAVDVSEIEWIEGWGYDEGKLKEGRTPNRHDLDEVSLTNPIVITRTCGHIVSVNSKALAFAGITKETPDPAGGQIDRDENGEPTGILRESARLLVLNKMPQLSMDENASRLAELTESLYAHGITAITDLMASHKPMDYLDMYNLAREKGLSQNVVLYYMWEDLRVNPVLNDENTNRKNPIHIGGVKLFADGSVSGKTAWVNPAFLGDENNYGISTTSEEELLEAAAYAKKHKVQLVVHAMGEQAIDLIVNTFYGVEGWVQDGPSIRIEHVAMPTTQALERASTMSIAFVPQPIFLYAEIESYINNLGAERTKTTYPVNKMLEAGIPVAFSSDAPATAWADPVNPFVGIKSAVTRVAYKGTNTGESEKVDVETAIELYTRCAQQITRIPHIGQLKSGYQADFIILNNDILEISPEEIDQINVDETYVKGNSVYKKNYIMK</sequence>
<feature type="domain" description="Amidohydrolase 3" evidence="1">
    <location>
        <begin position="48"/>
        <end position="529"/>
    </location>
</feature>
<accession>A0A544TT24</accession>
<dbReference type="AlphaFoldDB" id="A0A544TT24"/>
<keyword evidence="2" id="KW-0378">Hydrolase</keyword>
<dbReference type="InterPro" id="IPR032466">
    <property type="entry name" value="Metal_Hydrolase"/>
</dbReference>
<dbReference type="Gene3D" id="3.20.20.140">
    <property type="entry name" value="Metal-dependent hydrolases"/>
    <property type="match status" value="1"/>
</dbReference>
<dbReference type="Gene3D" id="2.30.40.10">
    <property type="entry name" value="Urease, subunit C, domain 1"/>
    <property type="match status" value="1"/>
</dbReference>
<dbReference type="PANTHER" id="PTHR22642:SF2">
    <property type="entry name" value="PROTEIN LONG AFTER FAR-RED 3"/>
    <property type="match status" value="1"/>
</dbReference>
<dbReference type="InterPro" id="IPR013108">
    <property type="entry name" value="Amidohydro_3"/>
</dbReference>
<dbReference type="CDD" id="cd01300">
    <property type="entry name" value="YtcJ_like"/>
    <property type="match status" value="1"/>
</dbReference>
<dbReference type="Proteomes" id="UP000316626">
    <property type="component" value="Unassembled WGS sequence"/>
</dbReference>
<evidence type="ECO:0000313" key="3">
    <source>
        <dbReference type="Proteomes" id="UP000316626"/>
    </source>
</evidence>
<dbReference type="Gene3D" id="3.10.310.70">
    <property type="match status" value="1"/>
</dbReference>
<dbReference type="SUPFAM" id="SSF51338">
    <property type="entry name" value="Composite domain of metallo-dependent hydrolases"/>
    <property type="match status" value="1"/>
</dbReference>
<gene>
    <name evidence="2" type="ORF">FG384_05775</name>
</gene>
<keyword evidence="3" id="KW-1185">Reference proteome</keyword>
<dbReference type="EMBL" id="VDGI01000004">
    <property type="protein sequence ID" value="TQR20606.1"/>
    <property type="molecule type" value="Genomic_DNA"/>
</dbReference>
<protein>
    <submittedName>
        <fullName evidence="2">Amidohydrolase</fullName>
    </submittedName>
</protein>
<dbReference type="GO" id="GO:0016810">
    <property type="term" value="F:hydrolase activity, acting on carbon-nitrogen (but not peptide) bonds"/>
    <property type="evidence" value="ECO:0007669"/>
    <property type="project" value="InterPro"/>
</dbReference>
<dbReference type="RefSeq" id="WP_142641645.1">
    <property type="nucleotide sequence ID" value="NZ_VDGI01000004.1"/>
</dbReference>
<proteinExistence type="predicted"/>
<evidence type="ECO:0000313" key="2">
    <source>
        <dbReference type="EMBL" id="TQR20606.1"/>
    </source>
</evidence>
<dbReference type="PANTHER" id="PTHR22642">
    <property type="entry name" value="IMIDAZOLONEPROPIONASE"/>
    <property type="match status" value="1"/>
</dbReference>
<organism evidence="2 3">
    <name type="scientific">Psychrobacillus vulpis</name>
    <dbReference type="NCBI Taxonomy" id="2325572"/>
    <lineage>
        <taxon>Bacteria</taxon>
        <taxon>Bacillati</taxon>
        <taxon>Bacillota</taxon>
        <taxon>Bacilli</taxon>
        <taxon>Bacillales</taxon>
        <taxon>Bacillaceae</taxon>
        <taxon>Psychrobacillus</taxon>
    </lineage>
</organism>
<name>A0A544TT24_9BACI</name>
<evidence type="ECO:0000259" key="1">
    <source>
        <dbReference type="Pfam" id="PF07969"/>
    </source>
</evidence>
<dbReference type="InterPro" id="IPR011059">
    <property type="entry name" value="Metal-dep_hydrolase_composite"/>
</dbReference>
<dbReference type="Pfam" id="PF07969">
    <property type="entry name" value="Amidohydro_3"/>
    <property type="match status" value="1"/>
</dbReference>
<comment type="caution">
    <text evidence="2">The sequence shown here is derived from an EMBL/GenBank/DDBJ whole genome shotgun (WGS) entry which is preliminary data.</text>
</comment>